<comment type="similarity">
    <text evidence="1 3">Belongs to the RNase T2 family.</text>
</comment>
<dbReference type="AlphaFoldDB" id="A0A8H7UAR5"/>
<dbReference type="OrthoDB" id="435754at2759"/>
<dbReference type="InterPro" id="IPR033130">
    <property type="entry name" value="RNase_T2_His_AS_2"/>
</dbReference>
<sequence>MLFSTLAATVFGSIVASAVPASIPTGTGHTCPSKELWSCSTAALSNSTDGCCVENKSGLVMLAAFWDIHAGSLYDFTIHGTWSDHCTGGTWDHAREYQNVTAILQGLGEYQLLQEMNNVWTNSEGSTDSFWAHEWGKHGTCFSTFNPSCYSNYKTGQEMADFFRMTVNFYHKFNVYKALERHNIVPGHKYKTEQFTKALVKEFGAVPNLQCDYTTGELNAVWLYFHAKGPVRNLELRPTVPNAANGCNDTIPYPTKYPGEINGHYPELTTKFNF</sequence>
<evidence type="ECO:0000256" key="4">
    <source>
        <dbReference type="SAM" id="SignalP"/>
    </source>
</evidence>
<dbReference type="Proteomes" id="UP000612746">
    <property type="component" value="Unassembled WGS sequence"/>
</dbReference>
<dbReference type="GO" id="GO:0005576">
    <property type="term" value="C:extracellular region"/>
    <property type="evidence" value="ECO:0007669"/>
    <property type="project" value="TreeGrafter"/>
</dbReference>
<organism evidence="5 6">
    <name type="scientific">Umbelopsis vinacea</name>
    <dbReference type="NCBI Taxonomy" id="44442"/>
    <lineage>
        <taxon>Eukaryota</taxon>
        <taxon>Fungi</taxon>
        <taxon>Fungi incertae sedis</taxon>
        <taxon>Mucoromycota</taxon>
        <taxon>Mucoromycotina</taxon>
        <taxon>Umbelopsidomycetes</taxon>
        <taxon>Umbelopsidales</taxon>
        <taxon>Umbelopsidaceae</taxon>
        <taxon>Umbelopsis</taxon>
    </lineage>
</organism>
<dbReference type="SUPFAM" id="SSF55895">
    <property type="entry name" value="Ribonuclease Rh-like"/>
    <property type="match status" value="1"/>
</dbReference>
<accession>A0A8H7UAR5</accession>
<evidence type="ECO:0000256" key="3">
    <source>
        <dbReference type="RuleBase" id="RU004328"/>
    </source>
</evidence>
<feature type="signal peptide" evidence="4">
    <location>
        <begin position="1"/>
        <end position="18"/>
    </location>
</feature>
<reference evidence="5" key="1">
    <citation type="submission" date="2020-12" db="EMBL/GenBank/DDBJ databases">
        <title>Metabolic potential, ecology and presence of endohyphal bacteria is reflected in genomic diversity of Mucoromycotina.</title>
        <authorList>
            <person name="Muszewska A."/>
            <person name="Okrasinska A."/>
            <person name="Steczkiewicz K."/>
            <person name="Drgas O."/>
            <person name="Orlowska M."/>
            <person name="Perlinska-Lenart U."/>
            <person name="Aleksandrzak-Piekarczyk T."/>
            <person name="Szatraj K."/>
            <person name="Zielenkiewicz U."/>
            <person name="Pilsyk S."/>
            <person name="Malc E."/>
            <person name="Mieczkowski P."/>
            <person name="Kruszewska J.S."/>
            <person name="Biernat P."/>
            <person name="Pawlowska J."/>
        </authorList>
    </citation>
    <scope>NUCLEOTIDE SEQUENCE</scope>
    <source>
        <strain evidence="5">WA0000051536</strain>
    </source>
</reference>
<protein>
    <recommendedName>
        <fullName evidence="2">ribonuclease T2</fullName>
        <ecNumber evidence="2">4.6.1.19</ecNumber>
    </recommendedName>
</protein>
<keyword evidence="4" id="KW-0732">Signal</keyword>
<dbReference type="InterPro" id="IPR036430">
    <property type="entry name" value="RNase_T2-like_sf"/>
</dbReference>
<evidence type="ECO:0000313" key="6">
    <source>
        <dbReference type="Proteomes" id="UP000612746"/>
    </source>
</evidence>
<dbReference type="GO" id="GO:0003723">
    <property type="term" value="F:RNA binding"/>
    <property type="evidence" value="ECO:0007669"/>
    <property type="project" value="InterPro"/>
</dbReference>
<dbReference type="GO" id="GO:0033897">
    <property type="term" value="F:ribonuclease T2 activity"/>
    <property type="evidence" value="ECO:0007669"/>
    <property type="project" value="UniProtKB-EC"/>
</dbReference>
<name>A0A8H7UAR5_9FUNG</name>
<evidence type="ECO:0000256" key="1">
    <source>
        <dbReference type="ARBA" id="ARBA00007469"/>
    </source>
</evidence>
<dbReference type="Gene3D" id="3.90.730.10">
    <property type="entry name" value="Ribonuclease T2-like"/>
    <property type="match status" value="1"/>
</dbReference>
<comment type="caution">
    <text evidence="5">The sequence shown here is derived from an EMBL/GenBank/DDBJ whole genome shotgun (WGS) entry which is preliminary data.</text>
</comment>
<dbReference type="PANTHER" id="PTHR11240:SF22">
    <property type="entry name" value="RIBONUCLEASE T2"/>
    <property type="match status" value="1"/>
</dbReference>
<dbReference type="Pfam" id="PF00445">
    <property type="entry name" value="Ribonuclease_T2"/>
    <property type="match status" value="1"/>
</dbReference>
<dbReference type="EC" id="4.6.1.19" evidence="2"/>
<dbReference type="EMBL" id="JAEPRA010000020">
    <property type="protein sequence ID" value="KAG2173063.1"/>
    <property type="molecule type" value="Genomic_DNA"/>
</dbReference>
<dbReference type="InterPro" id="IPR001568">
    <property type="entry name" value="RNase_T2-like"/>
</dbReference>
<feature type="chain" id="PRO_5034239433" description="ribonuclease T2" evidence="4">
    <location>
        <begin position="19"/>
        <end position="274"/>
    </location>
</feature>
<dbReference type="PANTHER" id="PTHR11240">
    <property type="entry name" value="RIBONUCLEASE T2"/>
    <property type="match status" value="1"/>
</dbReference>
<proteinExistence type="inferred from homology"/>
<dbReference type="GO" id="GO:0006401">
    <property type="term" value="P:RNA catabolic process"/>
    <property type="evidence" value="ECO:0007669"/>
    <property type="project" value="TreeGrafter"/>
</dbReference>
<evidence type="ECO:0000256" key="2">
    <source>
        <dbReference type="ARBA" id="ARBA00012571"/>
    </source>
</evidence>
<gene>
    <name evidence="5" type="ORF">INT44_007036</name>
</gene>
<keyword evidence="6" id="KW-1185">Reference proteome</keyword>
<evidence type="ECO:0000313" key="5">
    <source>
        <dbReference type="EMBL" id="KAG2173063.1"/>
    </source>
</evidence>
<dbReference type="PROSITE" id="PS00531">
    <property type="entry name" value="RNASE_T2_2"/>
    <property type="match status" value="1"/>
</dbReference>